<accession>A0A1I4CWM3</accession>
<evidence type="ECO:0000259" key="3">
    <source>
        <dbReference type="Pfam" id="PF13649"/>
    </source>
</evidence>
<organism evidence="4 5">
    <name type="scientific">Methylocapsa palsarum</name>
    <dbReference type="NCBI Taxonomy" id="1612308"/>
    <lineage>
        <taxon>Bacteria</taxon>
        <taxon>Pseudomonadati</taxon>
        <taxon>Pseudomonadota</taxon>
        <taxon>Alphaproteobacteria</taxon>
        <taxon>Hyphomicrobiales</taxon>
        <taxon>Beijerinckiaceae</taxon>
        <taxon>Methylocapsa</taxon>
    </lineage>
</organism>
<dbReference type="PANTHER" id="PTHR43861">
    <property type="entry name" value="TRANS-ACONITATE 2-METHYLTRANSFERASE-RELATED"/>
    <property type="match status" value="1"/>
</dbReference>
<keyword evidence="2 4" id="KW-0808">Transferase</keyword>
<dbReference type="SUPFAM" id="SSF53335">
    <property type="entry name" value="S-adenosyl-L-methionine-dependent methyltransferases"/>
    <property type="match status" value="1"/>
</dbReference>
<dbReference type="Pfam" id="PF13649">
    <property type="entry name" value="Methyltransf_25"/>
    <property type="match status" value="1"/>
</dbReference>
<dbReference type="CDD" id="cd02440">
    <property type="entry name" value="AdoMet_MTases"/>
    <property type="match status" value="1"/>
</dbReference>
<dbReference type="PANTHER" id="PTHR43861:SF1">
    <property type="entry name" value="TRANS-ACONITATE 2-METHYLTRANSFERASE"/>
    <property type="match status" value="1"/>
</dbReference>
<dbReference type="RefSeq" id="WP_091686390.1">
    <property type="nucleotide sequence ID" value="NZ_FOSN01000028.1"/>
</dbReference>
<dbReference type="InterPro" id="IPR029063">
    <property type="entry name" value="SAM-dependent_MTases_sf"/>
</dbReference>
<protein>
    <submittedName>
        <fullName evidence="4">Trans-aconitate 2-methyltransferase</fullName>
    </submittedName>
</protein>
<dbReference type="InterPro" id="IPR023149">
    <property type="entry name" value="Trans_acon_MeTrfase_C"/>
</dbReference>
<dbReference type="Gene3D" id="3.40.50.150">
    <property type="entry name" value="Vaccinia Virus protein VP39"/>
    <property type="match status" value="1"/>
</dbReference>
<dbReference type="EMBL" id="FOSN01000028">
    <property type="protein sequence ID" value="SFK84291.1"/>
    <property type="molecule type" value="Genomic_DNA"/>
</dbReference>
<reference evidence="4 5" key="1">
    <citation type="submission" date="2016-10" db="EMBL/GenBank/DDBJ databases">
        <authorList>
            <person name="de Groot N.N."/>
        </authorList>
    </citation>
    <scope>NUCLEOTIDE SEQUENCE [LARGE SCALE GENOMIC DNA]</scope>
    <source>
        <strain evidence="4 5">NE2</strain>
    </source>
</reference>
<keyword evidence="1 4" id="KW-0489">Methyltransferase</keyword>
<dbReference type="NCBIfam" id="NF002463">
    <property type="entry name" value="PRK01683.1"/>
    <property type="match status" value="1"/>
</dbReference>
<evidence type="ECO:0000256" key="2">
    <source>
        <dbReference type="ARBA" id="ARBA00022679"/>
    </source>
</evidence>
<dbReference type="OrthoDB" id="9795085at2"/>
<dbReference type="GO" id="GO:0030798">
    <property type="term" value="F:trans-aconitate 2-methyltransferase activity"/>
    <property type="evidence" value="ECO:0007669"/>
    <property type="project" value="InterPro"/>
</dbReference>
<dbReference type="AlphaFoldDB" id="A0A1I4CWM3"/>
<gene>
    <name evidence="4" type="ORF">SAMN05444581_12820</name>
</gene>
<dbReference type="InterPro" id="IPR041698">
    <property type="entry name" value="Methyltransf_25"/>
</dbReference>
<evidence type="ECO:0000313" key="5">
    <source>
        <dbReference type="Proteomes" id="UP000198755"/>
    </source>
</evidence>
<dbReference type="STRING" id="1612308.SAMN05444581_12820"/>
<evidence type="ECO:0000256" key="1">
    <source>
        <dbReference type="ARBA" id="ARBA00022603"/>
    </source>
</evidence>
<keyword evidence="5" id="KW-1185">Reference proteome</keyword>
<evidence type="ECO:0000313" key="4">
    <source>
        <dbReference type="EMBL" id="SFK84291.1"/>
    </source>
</evidence>
<sequence>MTDWDADQYLKFELERTRPTIDLLTRLPYEIPRTSVDLGCGPGNSTELLFKRFPKTNITGVDRSPNMLAAAKIRLPQVTFERIDLNHWQPRTSYDLILSSASLQWLPDHGSLFPRLVALLNVGGCLCVQMPDTLQEPIRALMRMVAVEGPWKTKLMPVATSRPRIGSIKDYYGVLATSCNSIDMWHTTYFHPLDNASKIVEWMKGSGLRPFLAPLDQGERHKFLEEYEARIKTAYLPQTNGKVLLPFPTLCIVARRSI</sequence>
<dbReference type="GO" id="GO:0032259">
    <property type="term" value="P:methylation"/>
    <property type="evidence" value="ECO:0007669"/>
    <property type="project" value="UniProtKB-KW"/>
</dbReference>
<name>A0A1I4CWM3_9HYPH</name>
<proteinExistence type="predicted"/>
<feature type="domain" description="Methyltransferase" evidence="3">
    <location>
        <begin position="36"/>
        <end position="124"/>
    </location>
</feature>
<dbReference type="Gene3D" id="1.10.150.290">
    <property type="entry name" value="S-adenosyl-L-methionine-dependent methyltransferases"/>
    <property type="match status" value="1"/>
</dbReference>
<dbReference type="Proteomes" id="UP000198755">
    <property type="component" value="Unassembled WGS sequence"/>
</dbReference>